<dbReference type="Pfam" id="PF00572">
    <property type="entry name" value="Ribosomal_L13"/>
    <property type="match status" value="1"/>
</dbReference>
<dbReference type="GO" id="GO:0005524">
    <property type="term" value="F:ATP binding"/>
    <property type="evidence" value="ECO:0007669"/>
    <property type="project" value="UniProtKB-UniRule"/>
</dbReference>
<dbReference type="CDD" id="cd00392">
    <property type="entry name" value="Ribosomal_L13"/>
    <property type="match status" value="1"/>
</dbReference>
<keyword evidence="5" id="KW-0687">Ribonucleoprotein</keyword>
<evidence type="ECO:0000256" key="3">
    <source>
        <dbReference type="ARBA" id="ARBA00022840"/>
    </source>
</evidence>
<dbReference type="GO" id="GO:0035556">
    <property type="term" value="P:intracellular signal transduction"/>
    <property type="evidence" value="ECO:0000318"/>
    <property type="project" value="GO_Central"/>
</dbReference>
<dbReference type="InterPro" id="IPR011009">
    <property type="entry name" value="Kinase-like_dom_sf"/>
</dbReference>
<dbReference type="GO" id="GO:0003735">
    <property type="term" value="F:structural constituent of ribosome"/>
    <property type="evidence" value="ECO:0007669"/>
    <property type="project" value="InterPro"/>
</dbReference>
<dbReference type="GO" id="GO:0005737">
    <property type="term" value="C:cytoplasm"/>
    <property type="evidence" value="ECO:0000318"/>
    <property type="project" value="GO_Central"/>
</dbReference>
<dbReference type="GO" id="GO:0006412">
    <property type="term" value="P:translation"/>
    <property type="evidence" value="ECO:0007669"/>
    <property type="project" value="InterPro"/>
</dbReference>
<name>A0A139WF40_TRICA</name>
<dbReference type="Gene3D" id="1.10.510.10">
    <property type="entry name" value="Transferase(Phosphotransferase) domain 1"/>
    <property type="match status" value="1"/>
</dbReference>
<keyword evidence="2 6" id="KW-0547">Nucleotide-binding</keyword>
<evidence type="ECO:0000259" key="8">
    <source>
        <dbReference type="PROSITE" id="PS50011"/>
    </source>
</evidence>
<protein>
    <submittedName>
        <fullName evidence="9">Hormonally up-regulated neu tumor-associated kinase-like Protein</fullName>
    </submittedName>
</protein>
<evidence type="ECO:0000256" key="6">
    <source>
        <dbReference type="PROSITE-ProRule" id="PRU10141"/>
    </source>
</evidence>
<organism evidence="9 10">
    <name type="scientific">Tribolium castaneum</name>
    <name type="common">Red flour beetle</name>
    <dbReference type="NCBI Taxonomy" id="7070"/>
    <lineage>
        <taxon>Eukaryota</taxon>
        <taxon>Metazoa</taxon>
        <taxon>Ecdysozoa</taxon>
        <taxon>Arthropoda</taxon>
        <taxon>Hexapoda</taxon>
        <taxon>Insecta</taxon>
        <taxon>Pterygota</taxon>
        <taxon>Neoptera</taxon>
        <taxon>Endopterygota</taxon>
        <taxon>Coleoptera</taxon>
        <taxon>Polyphaga</taxon>
        <taxon>Cucujiformia</taxon>
        <taxon>Tenebrionidae</taxon>
        <taxon>Tenebrionidae incertae sedis</taxon>
        <taxon>Tribolium</taxon>
    </lineage>
</organism>
<dbReference type="InParanoid" id="A0A139WF40"/>
<dbReference type="GO" id="GO:0005840">
    <property type="term" value="C:ribosome"/>
    <property type="evidence" value="ECO:0007669"/>
    <property type="project" value="UniProtKB-KW"/>
</dbReference>
<keyword evidence="4" id="KW-0689">Ribosomal protein</keyword>
<dbReference type="SUPFAM" id="SSF56112">
    <property type="entry name" value="Protein kinase-like (PK-like)"/>
    <property type="match status" value="1"/>
</dbReference>
<dbReference type="SMART" id="SM00220">
    <property type="entry name" value="S_TKc"/>
    <property type="match status" value="1"/>
</dbReference>
<keyword evidence="10" id="KW-1185">Reference proteome</keyword>
<proteinExistence type="inferred from homology"/>
<dbReference type="eggNOG" id="KOG3203">
    <property type="taxonomic scope" value="Eukaryota"/>
</dbReference>
<dbReference type="GO" id="GO:0005634">
    <property type="term" value="C:nucleus"/>
    <property type="evidence" value="ECO:0000318"/>
    <property type="project" value="GO_Central"/>
</dbReference>
<evidence type="ECO:0000256" key="4">
    <source>
        <dbReference type="ARBA" id="ARBA00022980"/>
    </source>
</evidence>
<keyword evidence="3 6" id="KW-0067">ATP-binding</keyword>
<reference evidence="9 10" key="2">
    <citation type="journal article" date="2010" name="Nucleic Acids Res.">
        <title>BeetleBase in 2010: revisions to provide comprehensive genomic information for Tribolium castaneum.</title>
        <authorList>
            <person name="Kim H.S."/>
            <person name="Murphy T."/>
            <person name="Xia J."/>
            <person name="Caragea D."/>
            <person name="Park Y."/>
            <person name="Beeman R.W."/>
            <person name="Lorenzen M.D."/>
            <person name="Butcher S."/>
            <person name="Manak J.R."/>
            <person name="Brown S.J."/>
        </authorList>
    </citation>
    <scope>GENOME REANNOTATION</scope>
    <source>
        <strain evidence="9 10">Georgia GA2</strain>
    </source>
</reference>
<feature type="compositionally biased region" description="Basic and acidic residues" evidence="7">
    <location>
        <begin position="465"/>
        <end position="489"/>
    </location>
</feature>
<gene>
    <name evidence="9" type="primary">AUGUSTUS-3.0.2_33742</name>
    <name evidence="9" type="ORF">TcasGA2_TC033742</name>
</gene>
<dbReference type="SUPFAM" id="SSF52161">
    <property type="entry name" value="Ribosomal protein L13"/>
    <property type="match status" value="1"/>
</dbReference>
<dbReference type="PROSITE" id="PS50011">
    <property type="entry name" value="PROTEIN_KINASE_DOM"/>
    <property type="match status" value="1"/>
</dbReference>
<comment type="similarity">
    <text evidence="1">Belongs to the universal ribosomal protein uL13 family.</text>
</comment>
<dbReference type="PROSITE" id="PS00107">
    <property type="entry name" value="PROTEIN_KINASE_ATP"/>
    <property type="match status" value="1"/>
</dbReference>
<evidence type="ECO:0000256" key="2">
    <source>
        <dbReference type="ARBA" id="ARBA00022741"/>
    </source>
</evidence>
<feature type="domain" description="Protein kinase" evidence="8">
    <location>
        <begin position="17"/>
        <end position="286"/>
    </location>
</feature>
<keyword evidence="9" id="KW-0418">Kinase</keyword>
<dbReference type="HAMAP" id="MF_01366">
    <property type="entry name" value="Ribosomal_uL13"/>
    <property type="match status" value="1"/>
</dbReference>
<evidence type="ECO:0000313" key="10">
    <source>
        <dbReference type="Proteomes" id="UP000007266"/>
    </source>
</evidence>
<feature type="region of interest" description="Disordered" evidence="7">
    <location>
        <begin position="449"/>
        <end position="489"/>
    </location>
</feature>
<sequence>MTLQGVKRKVVTVSDFRFTGRLLGKGNFARVEEAVHNVLNVKVAVKIIDIREIKEKYVVKNLHREARIMSTLNHPCIASLFQTMQLADNVYYLVTELVSGGDLCSFIIGQRYGKLEERPARVYARQFASALAHMHSYGIVHRDLKMENVMLNSSQTQIKIVDFGLSNVWTSENPLRTHCGSPEYAAPELFIAGREYGPEVDLWSLGIIFYGMVVGQLPFVGGRKNQVSSQERRKRLVAQINKGLGATQRQALAPLSPEFRTMLNKLLAPEPVKRITTKELITHPWITEKGRKCVQMHPFKELDNDTRAQMIRKLGELFQVDATTVTTELFKNPYGRLGGINNILYYKHINEQFNPELIATTIQNSAPETVPVKPTTKPKSASLAKSQHTLYNQCIVLLNKVSKQQTEARSKTANPALTLTKNIAKLSRSKAQSAKPTYSKTNCVVINRKTREDAAKTPNSSNVREAPDGRPEAASCHHGDDTSRHKTDKTQQQWATFARIWHVYDAAWQDPFQSAQLIKKYLMGLYKPIYHPMNDCGDHVIVINTNEIAMPEEEWKKRAYFHHTGYPGGASWTLAWELHSKDPKLILKKAVYKSMAGNLQRRHTMERLHLFADENVPADLMKNVSNQIRQLRPMPKRLDHYTEEEVKSFPKLIDYPKDYILK</sequence>
<keyword evidence="9" id="KW-0808">Transferase</keyword>
<dbReference type="PROSITE" id="PS00108">
    <property type="entry name" value="PROTEIN_KINASE_ST"/>
    <property type="match status" value="1"/>
</dbReference>
<dbReference type="PANTHER" id="PTHR24346:SF79">
    <property type="entry name" value="PROTEIN KINASE DOMAIN-CONTAINING PROTEIN"/>
    <property type="match status" value="1"/>
</dbReference>
<feature type="binding site" evidence="6">
    <location>
        <position position="46"/>
    </location>
    <ligand>
        <name>ATP</name>
        <dbReference type="ChEBI" id="CHEBI:30616"/>
    </ligand>
</feature>
<evidence type="ECO:0000256" key="7">
    <source>
        <dbReference type="SAM" id="MobiDB-lite"/>
    </source>
</evidence>
<dbReference type="FunFam" id="1.10.510.10:FF:001861">
    <property type="entry name" value="Hormonally up-regulated neu tumor-associated kinase-like Protein"/>
    <property type="match status" value="1"/>
</dbReference>
<dbReference type="GO" id="GO:0004674">
    <property type="term" value="F:protein serine/threonine kinase activity"/>
    <property type="evidence" value="ECO:0000318"/>
    <property type="project" value="GO_Central"/>
</dbReference>
<dbReference type="FunFam" id="3.90.1180.10:FF:000005">
    <property type="entry name" value="39S ribosomal protein L13, mitochondrial"/>
    <property type="match status" value="1"/>
</dbReference>
<dbReference type="Proteomes" id="UP000007266">
    <property type="component" value="Linkage group 7"/>
</dbReference>
<dbReference type="GO" id="GO:1990904">
    <property type="term" value="C:ribonucleoprotein complex"/>
    <property type="evidence" value="ECO:0007669"/>
    <property type="project" value="UniProtKB-KW"/>
</dbReference>
<dbReference type="InterPro" id="IPR008271">
    <property type="entry name" value="Ser/Thr_kinase_AS"/>
</dbReference>
<dbReference type="InterPro" id="IPR000719">
    <property type="entry name" value="Prot_kinase_dom"/>
</dbReference>
<dbReference type="Gene3D" id="3.90.1180.10">
    <property type="entry name" value="Ribosomal protein L13"/>
    <property type="match status" value="1"/>
</dbReference>
<dbReference type="PANTHER" id="PTHR24346">
    <property type="entry name" value="MAP/MICROTUBULE AFFINITY-REGULATING KINASE"/>
    <property type="match status" value="1"/>
</dbReference>
<dbReference type="Pfam" id="PF00069">
    <property type="entry name" value="Pkinase"/>
    <property type="match status" value="1"/>
</dbReference>
<dbReference type="EMBL" id="KQ971354">
    <property type="protein sequence ID" value="KYB26479.1"/>
    <property type="molecule type" value="Genomic_DNA"/>
</dbReference>
<dbReference type="InterPro" id="IPR017441">
    <property type="entry name" value="Protein_kinase_ATP_BS"/>
</dbReference>
<dbReference type="InterPro" id="IPR036899">
    <property type="entry name" value="Ribosomal_uL13_sf"/>
</dbReference>
<dbReference type="STRING" id="7070.A0A139WF40"/>
<evidence type="ECO:0000256" key="5">
    <source>
        <dbReference type="ARBA" id="ARBA00023274"/>
    </source>
</evidence>
<evidence type="ECO:0000313" key="9">
    <source>
        <dbReference type="EMBL" id="KYB26479.1"/>
    </source>
</evidence>
<evidence type="ECO:0000256" key="1">
    <source>
        <dbReference type="ARBA" id="ARBA00006227"/>
    </source>
</evidence>
<dbReference type="AlphaFoldDB" id="A0A139WF40"/>
<dbReference type="InterPro" id="IPR005822">
    <property type="entry name" value="Ribosomal_uL13"/>
</dbReference>
<reference evidence="9 10" key="1">
    <citation type="journal article" date="2008" name="Nature">
        <title>The genome of the model beetle and pest Tribolium castaneum.</title>
        <authorList>
            <consortium name="Tribolium Genome Sequencing Consortium"/>
            <person name="Richards S."/>
            <person name="Gibbs R.A."/>
            <person name="Weinstock G.M."/>
            <person name="Brown S.J."/>
            <person name="Denell R."/>
            <person name="Beeman R.W."/>
            <person name="Gibbs R."/>
            <person name="Beeman R.W."/>
            <person name="Brown S.J."/>
            <person name="Bucher G."/>
            <person name="Friedrich M."/>
            <person name="Grimmelikhuijzen C.J."/>
            <person name="Klingler M."/>
            <person name="Lorenzen M."/>
            <person name="Richards S."/>
            <person name="Roth S."/>
            <person name="Schroder R."/>
            <person name="Tautz D."/>
            <person name="Zdobnov E.M."/>
            <person name="Muzny D."/>
            <person name="Gibbs R.A."/>
            <person name="Weinstock G.M."/>
            <person name="Attaway T."/>
            <person name="Bell S."/>
            <person name="Buhay C.J."/>
            <person name="Chandrabose M.N."/>
            <person name="Chavez D."/>
            <person name="Clerk-Blankenburg K.P."/>
            <person name="Cree A."/>
            <person name="Dao M."/>
            <person name="Davis C."/>
            <person name="Chacko J."/>
            <person name="Dinh H."/>
            <person name="Dugan-Rocha S."/>
            <person name="Fowler G."/>
            <person name="Garner T.T."/>
            <person name="Garnes J."/>
            <person name="Gnirke A."/>
            <person name="Hawes A."/>
            <person name="Hernandez J."/>
            <person name="Hines S."/>
            <person name="Holder M."/>
            <person name="Hume J."/>
            <person name="Jhangiani S.N."/>
            <person name="Joshi V."/>
            <person name="Khan Z.M."/>
            <person name="Jackson L."/>
            <person name="Kovar C."/>
            <person name="Kowis A."/>
            <person name="Lee S."/>
            <person name="Lewis L.R."/>
            <person name="Margolis J."/>
            <person name="Morgan M."/>
            <person name="Nazareth L.V."/>
            <person name="Nguyen N."/>
            <person name="Okwuonu G."/>
            <person name="Parker D."/>
            <person name="Richards S."/>
            <person name="Ruiz S.J."/>
            <person name="Santibanez J."/>
            <person name="Savard J."/>
            <person name="Scherer S.E."/>
            <person name="Schneider B."/>
            <person name="Sodergren E."/>
            <person name="Tautz D."/>
            <person name="Vattahil S."/>
            <person name="Villasana D."/>
            <person name="White C.S."/>
            <person name="Wright R."/>
            <person name="Park Y."/>
            <person name="Beeman R.W."/>
            <person name="Lord J."/>
            <person name="Oppert B."/>
            <person name="Lorenzen M."/>
            <person name="Brown S."/>
            <person name="Wang L."/>
            <person name="Savard J."/>
            <person name="Tautz D."/>
            <person name="Richards S."/>
            <person name="Weinstock G."/>
            <person name="Gibbs R.A."/>
            <person name="Liu Y."/>
            <person name="Worley K."/>
            <person name="Weinstock G."/>
            <person name="Elsik C.G."/>
            <person name="Reese J.T."/>
            <person name="Elhaik E."/>
            <person name="Landan G."/>
            <person name="Graur D."/>
            <person name="Arensburger P."/>
            <person name="Atkinson P."/>
            <person name="Beeman R.W."/>
            <person name="Beidler J."/>
            <person name="Brown S.J."/>
            <person name="Demuth J.P."/>
            <person name="Drury D.W."/>
            <person name="Du Y.Z."/>
            <person name="Fujiwara H."/>
            <person name="Lorenzen M."/>
            <person name="Maselli V."/>
            <person name="Osanai M."/>
            <person name="Park Y."/>
            <person name="Robertson H.M."/>
            <person name="Tu Z."/>
            <person name="Wang J.J."/>
            <person name="Wang S."/>
            <person name="Richards S."/>
            <person name="Song H."/>
            <person name="Zhang L."/>
            <person name="Sodergren E."/>
            <person name="Werner D."/>
            <person name="Stanke M."/>
            <person name="Morgenstern B."/>
            <person name="Solovyev V."/>
            <person name="Kosarev P."/>
            <person name="Brown G."/>
            <person name="Chen H.C."/>
            <person name="Ermolaeva O."/>
            <person name="Hlavina W."/>
            <person name="Kapustin Y."/>
            <person name="Kiryutin B."/>
            <person name="Kitts P."/>
            <person name="Maglott D."/>
            <person name="Pruitt K."/>
            <person name="Sapojnikov V."/>
            <person name="Souvorov A."/>
            <person name="Mackey A.J."/>
            <person name="Waterhouse R.M."/>
            <person name="Wyder S."/>
            <person name="Zdobnov E.M."/>
            <person name="Zdobnov E.M."/>
            <person name="Wyder S."/>
            <person name="Kriventseva E.V."/>
            <person name="Kadowaki T."/>
            <person name="Bork P."/>
            <person name="Aranda M."/>
            <person name="Bao R."/>
            <person name="Beermann A."/>
            <person name="Berns N."/>
            <person name="Bolognesi R."/>
            <person name="Bonneton F."/>
            <person name="Bopp D."/>
            <person name="Brown S.J."/>
            <person name="Bucher G."/>
            <person name="Butts T."/>
            <person name="Chaumot A."/>
            <person name="Denell R.E."/>
            <person name="Ferrier D.E."/>
            <person name="Friedrich M."/>
            <person name="Gordon C.M."/>
            <person name="Jindra M."/>
            <person name="Klingler M."/>
            <person name="Lan Q."/>
            <person name="Lattorff H.M."/>
            <person name="Laudet V."/>
            <person name="von Levetsow C."/>
            <person name="Liu Z."/>
            <person name="Lutz R."/>
            <person name="Lynch J.A."/>
            <person name="da Fonseca R.N."/>
            <person name="Posnien N."/>
            <person name="Reuter R."/>
            <person name="Roth S."/>
            <person name="Savard J."/>
            <person name="Schinko J.B."/>
            <person name="Schmitt C."/>
            <person name="Schoppmeier M."/>
            <person name="Schroder R."/>
            <person name="Shippy T.D."/>
            <person name="Simonnet F."/>
            <person name="Marques-Souza H."/>
            <person name="Tautz D."/>
            <person name="Tomoyasu Y."/>
            <person name="Trauner J."/>
            <person name="Van der Zee M."/>
            <person name="Vervoort M."/>
            <person name="Wittkopp N."/>
            <person name="Wimmer E.A."/>
            <person name="Yang X."/>
            <person name="Jones A.K."/>
            <person name="Sattelle D.B."/>
            <person name="Ebert P.R."/>
            <person name="Nelson D."/>
            <person name="Scott J.G."/>
            <person name="Beeman R.W."/>
            <person name="Muthukrishnan S."/>
            <person name="Kramer K.J."/>
            <person name="Arakane Y."/>
            <person name="Beeman R.W."/>
            <person name="Zhu Q."/>
            <person name="Hogenkamp D."/>
            <person name="Dixit R."/>
            <person name="Oppert B."/>
            <person name="Jiang H."/>
            <person name="Zou Z."/>
            <person name="Marshall J."/>
            <person name="Elpidina E."/>
            <person name="Vinokurov K."/>
            <person name="Oppert C."/>
            <person name="Zou Z."/>
            <person name="Evans J."/>
            <person name="Lu Z."/>
            <person name="Zhao P."/>
            <person name="Sumathipala N."/>
            <person name="Altincicek B."/>
            <person name="Vilcinskas A."/>
            <person name="Williams M."/>
            <person name="Hultmark D."/>
            <person name="Hetru C."/>
            <person name="Jiang H."/>
            <person name="Grimmelikhuijzen C.J."/>
            <person name="Hauser F."/>
            <person name="Cazzamali G."/>
            <person name="Williamson M."/>
            <person name="Park Y."/>
            <person name="Li B."/>
            <person name="Tanaka Y."/>
            <person name="Predel R."/>
            <person name="Neupert S."/>
            <person name="Schachtner J."/>
            <person name="Verleyen P."/>
            <person name="Raible F."/>
            <person name="Bork P."/>
            <person name="Friedrich M."/>
            <person name="Walden K.K."/>
            <person name="Robertson H.M."/>
            <person name="Angeli S."/>
            <person name="Foret S."/>
            <person name="Bucher G."/>
            <person name="Schuetz S."/>
            <person name="Maleszka R."/>
            <person name="Wimmer E.A."/>
            <person name="Beeman R.W."/>
            <person name="Lorenzen M."/>
            <person name="Tomoyasu Y."/>
            <person name="Miller S.C."/>
            <person name="Grossmann D."/>
            <person name="Bucher G."/>
        </authorList>
    </citation>
    <scope>NUCLEOTIDE SEQUENCE [LARGE SCALE GENOMIC DNA]</scope>
    <source>
        <strain evidence="9 10">Georgia GA2</strain>
    </source>
</reference>
<accession>A0A139WF40</accession>
<dbReference type="eggNOG" id="KOG0583">
    <property type="taxonomic scope" value="Eukaryota"/>
</dbReference>